<evidence type="ECO:0000313" key="2">
    <source>
        <dbReference type="Proteomes" id="UP000186438"/>
    </source>
</evidence>
<gene>
    <name evidence="1" type="ORF">BRW65_22855</name>
</gene>
<reference evidence="1 2" key="1">
    <citation type="submission" date="2016-11" db="EMBL/GenBank/DDBJ databases">
        <title>Genome sequences of unsequenced Mycobacteria.</title>
        <authorList>
            <person name="Greninger A.L."/>
            <person name="Fang F."/>
            <person name="Jerome K.R."/>
        </authorList>
    </citation>
    <scope>NUCLEOTIDE SEQUENCE [LARGE SCALE GENOMIC DNA]</scope>
    <source>
        <strain evidence="1 2">M11</strain>
    </source>
</reference>
<keyword evidence="2" id="KW-1185">Reference proteome</keyword>
<organism evidence="1 2">
    <name type="scientific">Mycobacterium paraffinicum</name>
    <dbReference type="NCBI Taxonomy" id="53378"/>
    <lineage>
        <taxon>Bacteria</taxon>
        <taxon>Bacillati</taxon>
        <taxon>Actinomycetota</taxon>
        <taxon>Actinomycetes</taxon>
        <taxon>Mycobacteriales</taxon>
        <taxon>Mycobacteriaceae</taxon>
        <taxon>Mycobacterium</taxon>
    </lineage>
</organism>
<protein>
    <submittedName>
        <fullName evidence="1">Uncharacterized protein</fullName>
    </submittedName>
</protein>
<evidence type="ECO:0000313" key="1">
    <source>
        <dbReference type="EMBL" id="OJZ69450.1"/>
    </source>
</evidence>
<proteinExistence type="predicted"/>
<accession>A0A1Q4HP26</accession>
<dbReference type="EMBL" id="MPNT01000027">
    <property type="protein sequence ID" value="OJZ69450.1"/>
    <property type="molecule type" value="Genomic_DNA"/>
</dbReference>
<comment type="caution">
    <text evidence="1">The sequence shown here is derived from an EMBL/GenBank/DDBJ whole genome shotgun (WGS) entry which is preliminary data.</text>
</comment>
<name>A0A1Q4HP26_9MYCO</name>
<dbReference type="AlphaFoldDB" id="A0A1Q4HP26"/>
<dbReference type="Proteomes" id="UP000186438">
    <property type="component" value="Unassembled WGS sequence"/>
</dbReference>
<sequence length="161" mass="18367">MREHETGGQWSDFSRTVFEFACVLAATQSHGWPEDPWEFWAQPWQWDRAHALWARLGKPQQPHPMWRRFGYAVDTHSEDAALAELEESGTLTPLWWEDDREWSPFAAALAAAGHRYLADYGAPLLGDGEKGLVFRWVLDEAHTAWVELGRPSHIGVAGPNF</sequence>